<feature type="chain" id="PRO_5020528682" evidence="10">
    <location>
        <begin position="37"/>
        <end position="560"/>
    </location>
</feature>
<gene>
    <name evidence="11" type="ORF">EV213_1042</name>
</gene>
<comment type="cofactor">
    <cofactor evidence="8">
        <name>Mg(2+)</name>
        <dbReference type="ChEBI" id="CHEBI:18420"/>
    </cofactor>
    <text evidence="8">Binds 1 Mg(2+) ion.</text>
</comment>
<dbReference type="InterPro" id="IPR001952">
    <property type="entry name" value="Alkaline_phosphatase"/>
</dbReference>
<dbReference type="SUPFAM" id="SSF53649">
    <property type="entry name" value="Alkaline phosphatase-like"/>
    <property type="match status" value="1"/>
</dbReference>
<feature type="binding site" evidence="8">
    <location>
        <position position="51"/>
    </location>
    <ligand>
        <name>Mg(2+)</name>
        <dbReference type="ChEBI" id="CHEBI:18420"/>
    </ligand>
</feature>
<feature type="binding site" evidence="8">
    <location>
        <position position="142"/>
    </location>
    <ligand>
        <name>Mg(2+)</name>
        <dbReference type="ChEBI" id="CHEBI:18420"/>
    </ligand>
</feature>
<feature type="binding site" evidence="8">
    <location>
        <position position="266"/>
    </location>
    <ligand>
        <name>Mg(2+)</name>
        <dbReference type="ChEBI" id="CHEBI:18420"/>
    </ligand>
</feature>
<keyword evidence="5 8" id="KW-0862">Zinc</keyword>
<sequence>MPKTTKKQRLARLAATATTALALVAAPLVQPPSAAAAEKGSVKNVILMIPDGMGASYVTATRSFIGERLSFENYLRGSVMTHSLDSAITDSAAAGTALATGYKTNNGMISMLPDGEEPDSILDAAREDGKATGLVANSRVTHATPAVFVSHNADRGEEEALARQYIGQVDVILGGGRDMFLPESKDGRQPTEDLVQQAADSGYDILETKTDMESTDSEKILGLFTMGAFPYAIDTDDPEIPSLAEMTDTALDALSKDEDGFFLMVEGSEIDWAGHANDPVAAVTETAEFNDAVIEAKEFAAENEDTLVIVVADHETGGLNVGNTASGSEENIEILKNAKGSSNAVATALIEGAQTVTFSSYEQVKDSYYVPLRSAVRDLNGSVFYKEKNQQVQVKWNEVKKEFSLNDKEVNSYRERGQLFVDVRDLGKLFGFDTAVGVEDDELTVYLTDVDSVVSSISGVDLTEEQVDQLTSVQWPGDLSDEIGTVVSDHALLSWGSRNHTAVEVPLYAFGPGAENFEGLIDNTDVPRIISYLIGTELFADQDEVVQQILDNQTFGTKAE</sequence>
<dbReference type="PANTHER" id="PTHR11596">
    <property type="entry name" value="ALKALINE PHOSPHATASE"/>
    <property type="match status" value="1"/>
</dbReference>
<proteinExistence type="inferred from homology"/>
<evidence type="ECO:0000313" key="11">
    <source>
        <dbReference type="EMBL" id="TDQ41005.1"/>
    </source>
</evidence>
<keyword evidence="3 8" id="KW-0479">Metal-binding</keyword>
<evidence type="ECO:0000313" key="12">
    <source>
        <dbReference type="Proteomes" id="UP000295632"/>
    </source>
</evidence>
<evidence type="ECO:0000256" key="8">
    <source>
        <dbReference type="PIRSR" id="PIRSR601952-2"/>
    </source>
</evidence>
<evidence type="ECO:0000256" key="5">
    <source>
        <dbReference type="ARBA" id="ARBA00022833"/>
    </source>
</evidence>
<accession>A0A4R6U8P4</accession>
<evidence type="ECO:0000256" key="6">
    <source>
        <dbReference type="ARBA" id="ARBA00022842"/>
    </source>
</evidence>
<dbReference type="GO" id="GO:0046872">
    <property type="term" value="F:metal ion binding"/>
    <property type="evidence" value="ECO:0007669"/>
    <property type="project" value="UniProtKB-KW"/>
</dbReference>
<dbReference type="PROSITE" id="PS00123">
    <property type="entry name" value="ALKALINE_PHOSPHATASE"/>
    <property type="match status" value="1"/>
</dbReference>
<dbReference type="InterPro" id="IPR017850">
    <property type="entry name" value="Alkaline_phosphatase_core_sf"/>
</dbReference>
<keyword evidence="12" id="KW-1185">Reference proteome</keyword>
<dbReference type="PRINTS" id="PR00113">
    <property type="entry name" value="ALKPHPHTASE"/>
</dbReference>
<dbReference type="CDD" id="cd16012">
    <property type="entry name" value="ALP"/>
    <property type="match status" value="1"/>
</dbReference>
<feature type="binding site" evidence="8">
    <location>
        <position position="271"/>
    </location>
    <ligand>
        <name>Zn(2+)</name>
        <dbReference type="ChEBI" id="CHEBI:29105"/>
        <label>2</label>
    </ligand>
</feature>
<comment type="caution">
    <text evidence="11">The sequence shown here is derived from an EMBL/GenBank/DDBJ whole genome shotgun (WGS) entry which is preliminary data.</text>
</comment>
<evidence type="ECO:0000256" key="1">
    <source>
        <dbReference type="ARBA" id="ARBA00005984"/>
    </source>
</evidence>
<evidence type="ECO:0000256" key="3">
    <source>
        <dbReference type="ARBA" id="ARBA00022723"/>
    </source>
</evidence>
<feature type="binding site" evidence="8">
    <location>
        <position position="314"/>
    </location>
    <ligand>
        <name>Zn(2+)</name>
        <dbReference type="ChEBI" id="CHEBI:29105"/>
        <label>2</label>
    </ligand>
</feature>
<dbReference type="RefSeq" id="WP_133579614.1">
    <property type="nucleotide sequence ID" value="NZ_SNYJ01000004.1"/>
</dbReference>
<name>A0A4R6U8P4_9BACI</name>
<dbReference type="EMBL" id="SNYJ01000004">
    <property type="protein sequence ID" value="TDQ41005.1"/>
    <property type="molecule type" value="Genomic_DNA"/>
</dbReference>
<evidence type="ECO:0000256" key="9">
    <source>
        <dbReference type="RuleBase" id="RU003946"/>
    </source>
</evidence>
<feature type="signal peptide" evidence="10">
    <location>
        <begin position="1"/>
        <end position="36"/>
    </location>
</feature>
<dbReference type="SMART" id="SM00098">
    <property type="entry name" value="alkPPc"/>
    <property type="match status" value="1"/>
</dbReference>
<dbReference type="OrthoDB" id="9794455at2"/>
<dbReference type="Pfam" id="PF00245">
    <property type="entry name" value="Alk_phosphatase"/>
    <property type="match status" value="2"/>
</dbReference>
<keyword evidence="4" id="KW-0378">Hydrolase</keyword>
<feature type="binding site" evidence="8">
    <location>
        <position position="500"/>
    </location>
    <ligand>
        <name>Zn(2+)</name>
        <dbReference type="ChEBI" id="CHEBI:29105"/>
        <label>2</label>
    </ligand>
</feature>
<feature type="binding site" evidence="8">
    <location>
        <position position="51"/>
    </location>
    <ligand>
        <name>Zn(2+)</name>
        <dbReference type="ChEBI" id="CHEBI:29105"/>
        <label>2</label>
    </ligand>
</feature>
<keyword evidence="6 8" id="KW-0460">Magnesium</keyword>
<comment type="similarity">
    <text evidence="1 9">Belongs to the alkaline phosphatase family.</text>
</comment>
<feature type="binding site" evidence="8">
    <location>
        <position position="275"/>
    </location>
    <ligand>
        <name>Zn(2+)</name>
        <dbReference type="ChEBI" id="CHEBI:29105"/>
        <label>2</label>
    </ligand>
</feature>
<dbReference type="GO" id="GO:0004035">
    <property type="term" value="F:alkaline phosphatase activity"/>
    <property type="evidence" value="ECO:0007669"/>
    <property type="project" value="TreeGrafter"/>
</dbReference>
<keyword evidence="2" id="KW-0597">Phosphoprotein</keyword>
<evidence type="ECO:0000256" key="2">
    <source>
        <dbReference type="ARBA" id="ARBA00022553"/>
    </source>
</evidence>
<comment type="cofactor">
    <cofactor evidence="8">
        <name>Zn(2+)</name>
        <dbReference type="ChEBI" id="CHEBI:29105"/>
    </cofactor>
    <text evidence="8">Binds 2 Zn(2+) ions.</text>
</comment>
<organism evidence="11 12">
    <name type="scientific">Aureibacillus halotolerans</name>
    <dbReference type="NCBI Taxonomy" id="1508390"/>
    <lineage>
        <taxon>Bacteria</taxon>
        <taxon>Bacillati</taxon>
        <taxon>Bacillota</taxon>
        <taxon>Bacilli</taxon>
        <taxon>Bacillales</taxon>
        <taxon>Bacillaceae</taxon>
        <taxon>Aureibacillus</taxon>
    </lineage>
</organism>
<reference evidence="11 12" key="1">
    <citation type="submission" date="2019-03" db="EMBL/GenBank/DDBJ databases">
        <title>Genomic Encyclopedia of Type Strains, Phase IV (KMG-IV): sequencing the most valuable type-strain genomes for metagenomic binning, comparative biology and taxonomic classification.</title>
        <authorList>
            <person name="Goeker M."/>
        </authorList>
    </citation>
    <scope>NUCLEOTIDE SEQUENCE [LARGE SCALE GENOMIC DNA]</scope>
    <source>
        <strain evidence="11 12">DSM 28697</strain>
    </source>
</reference>
<evidence type="ECO:0000256" key="10">
    <source>
        <dbReference type="SAM" id="SignalP"/>
    </source>
</evidence>
<dbReference type="Gene3D" id="3.40.720.10">
    <property type="entry name" value="Alkaline Phosphatase, subunit A"/>
    <property type="match status" value="2"/>
</dbReference>
<feature type="binding site" evidence="8">
    <location>
        <position position="144"/>
    </location>
    <ligand>
        <name>Mg(2+)</name>
        <dbReference type="ChEBI" id="CHEBI:18420"/>
    </ligand>
</feature>
<dbReference type="PANTHER" id="PTHR11596:SF5">
    <property type="entry name" value="ALKALINE PHOSPHATASE"/>
    <property type="match status" value="1"/>
</dbReference>
<feature type="active site" description="Phosphoserine intermediate" evidence="7">
    <location>
        <position position="91"/>
    </location>
</feature>
<keyword evidence="10" id="KW-0732">Signal</keyword>
<evidence type="ECO:0000256" key="4">
    <source>
        <dbReference type="ARBA" id="ARBA00022801"/>
    </source>
</evidence>
<evidence type="ECO:0000256" key="7">
    <source>
        <dbReference type="PIRSR" id="PIRSR601952-1"/>
    </source>
</evidence>
<dbReference type="AlphaFoldDB" id="A0A4R6U8P4"/>
<dbReference type="InterPro" id="IPR018299">
    <property type="entry name" value="Alkaline_phosphatase_AS"/>
</dbReference>
<dbReference type="Proteomes" id="UP000295632">
    <property type="component" value="Unassembled WGS sequence"/>
</dbReference>
<protein>
    <submittedName>
        <fullName evidence="11">Alkaline phosphatase</fullName>
    </submittedName>
</protein>
<feature type="binding site" evidence="8">
    <location>
        <position position="313"/>
    </location>
    <ligand>
        <name>Zn(2+)</name>
        <dbReference type="ChEBI" id="CHEBI:29105"/>
        <label>2</label>
    </ligand>
</feature>